<dbReference type="AlphaFoldDB" id="A0A5M8PLJ5"/>
<protein>
    <submittedName>
        <fullName evidence="2">Uncharacterized protein</fullName>
    </submittedName>
</protein>
<dbReference type="Proteomes" id="UP000324767">
    <property type="component" value="Unassembled WGS sequence"/>
</dbReference>
<sequence length="130" mass="13915">MTALAVHPPLWPKHVKVHTRPIQGKSNRSTGSGVQPCSPQRRTGEDDSPDHHSPLHGILHVCCARTGPAVSAVYEILSPFQAGHQGAHPAPRPPTTAHESAMIADCSAHEAAKYAISGAMGRIRLDCRRL</sequence>
<evidence type="ECO:0000256" key="1">
    <source>
        <dbReference type="SAM" id="MobiDB-lite"/>
    </source>
</evidence>
<reference evidence="2 3" key="1">
    <citation type="submission" date="2019-09" db="EMBL/GenBank/DDBJ databases">
        <title>The hologenome of the rock-dwelling lichen Lasallia pustulata.</title>
        <authorList>
            <person name="Greshake Tzovaras B."/>
            <person name="Segers F."/>
            <person name="Bicker A."/>
            <person name="Dal Grande F."/>
            <person name="Otte J."/>
            <person name="Hankeln T."/>
            <person name="Schmitt I."/>
            <person name="Ebersberger I."/>
        </authorList>
    </citation>
    <scope>NUCLEOTIDE SEQUENCE [LARGE SCALE GENOMIC DNA]</scope>
    <source>
        <strain evidence="2">A1-1</strain>
    </source>
</reference>
<organism evidence="2 3">
    <name type="scientific">Lasallia pustulata</name>
    <dbReference type="NCBI Taxonomy" id="136370"/>
    <lineage>
        <taxon>Eukaryota</taxon>
        <taxon>Fungi</taxon>
        <taxon>Dikarya</taxon>
        <taxon>Ascomycota</taxon>
        <taxon>Pezizomycotina</taxon>
        <taxon>Lecanoromycetes</taxon>
        <taxon>OSLEUM clade</taxon>
        <taxon>Umbilicariomycetidae</taxon>
        <taxon>Umbilicariales</taxon>
        <taxon>Umbilicariaceae</taxon>
        <taxon>Lasallia</taxon>
    </lineage>
</organism>
<accession>A0A5M8PLJ5</accession>
<evidence type="ECO:0000313" key="3">
    <source>
        <dbReference type="Proteomes" id="UP000324767"/>
    </source>
</evidence>
<feature type="region of interest" description="Disordered" evidence="1">
    <location>
        <begin position="15"/>
        <end position="52"/>
    </location>
</feature>
<proteinExistence type="predicted"/>
<evidence type="ECO:0000313" key="2">
    <source>
        <dbReference type="EMBL" id="KAA6410351.1"/>
    </source>
</evidence>
<feature type="compositionally biased region" description="Polar residues" evidence="1">
    <location>
        <begin position="24"/>
        <end position="41"/>
    </location>
</feature>
<name>A0A5M8PLJ5_9LECA</name>
<gene>
    <name evidence="2" type="ORF">FRX48_05772</name>
</gene>
<comment type="caution">
    <text evidence="2">The sequence shown here is derived from an EMBL/GenBank/DDBJ whole genome shotgun (WGS) entry which is preliminary data.</text>
</comment>
<dbReference type="EMBL" id="VXIT01000009">
    <property type="protein sequence ID" value="KAA6410351.1"/>
    <property type="molecule type" value="Genomic_DNA"/>
</dbReference>
<feature type="compositionally biased region" description="Basic and acidic residues" evidence="1">
    <location>
        <begin position="42"/>
        <end position="52"/>
    </location>
</feature>